<protein>
    <recommendedName>
        <fullName evidence="2">Cyclin-D1-binding protein 1-like N-terminal domain-containing protein</fullName>
    </recommendedName>
</protein>
<feature type="region of interest" description="Disordered" evidence="1">
    <location>
        <begin position="226"/>
        <end position="261"/>
    </location>
</feature>
<dbReference type="AlphaFoldDB" id="R8BEK6"/>
<gene>
    <name evidence="3" type="ORF">UCRPA7_6758</name>
</gene>
<name>R8BEK6_PHAM7</name>
<dbReference type="PANTHER" id="PTHR15492">
    <property type="entry name" value="CYCLIN D1-BINDING PROTEIN 1"/>
    <property type="match status" value="1"/>
</dbReference>
<dbReference type="KEGG" id="tmn:UCRPA7_6758"/>
<dbReference type="GO" id="GO:0005634">
    <property type="term" value="C:nucleus"/>
    <property type="evidence" value="ECO:0007669"/>
    <property type="project" value="TreeGrafter"/>
</dbReference>
<evidence type="ECO:0000259" key="2">
    <source>
        <dbReference type="Pfam" id="PF13324"/>
    </source>
</evidence>
<dbReference type="PANTHER" id="PTHR15492:SF1">
    <property type="entry name" value="CYCLIN-D1-BINDING PROTEIN 1"/>
    <property type="match status" value="1"/>
</dbReference>
<feature type="domain" description="Cyclin-D1-binding protein 1-like N-terminal" evidence="2">
    <location>
        <begin position="77"/>
        <end position="230"/>
    </location>
</feature>
<dbReference type="GeneID" id="19327448"/>
<dbReference type="Proteomes" id="UP000014074">
    <property type="component" value="Unassembled WGS sequence"/>
</dbReference>
<feature type="compositionally biased region" description="Acidic residues" evidence="1">
    <location>
        <begin position="229"/>
        <end position="247"/>
    </location>
</feature>
<evidence type="ECO:0000313" key="4">
    <source>
        <dbReference type="Proteomes" id="UP000014074"/>
    </source>
</evidence>
<dbReference type="InterPro" id="IPR049317">
    <property type="entry name" value="GCIP-like_N"/>
</dbReference>
<accession>R8BEK6</accession>
<organism evidence="3 4">
    <name type="scientific">Phaeoacremonium minimum (strain UCR-PA7)</name>
    <name type="common">Esca disease fungus</name>
    <name type="synonym">Togninia minima</name>
    <dbReference type="NCBI Taxonomy" id="1286976"/>
    <lineage>
        <taxon>Eukaryota</taxon>
        <taxon>Fungi</taxon>
        <taxon>Dikarya</taxon>
        <taxon>Ascomycota</taxon>
        <taxon>Pezizomycotina</taxon>
        <taxon>Sordariomycetes</taxon>
        <taxon>Sordariomycetidae</taxon>
        <taxon>Togniniales</taxon>
        <taxon>Togniniaceae</taxon>
        <taxon>Phaeoacremonium</taxon>
    </lineage>
</organism>
<dbReference type="Gene3D" id="1.20.1410.10">
    <property type="entry name" value="I/LWEQ domain"/>
    <property type="match status" value="1"/>
</dbReference>
<dbReference type="Pfam" id="PF13324">
    <property type="entry name" value="GCIP_N"/>
    <property type="match status" value="1"/>
</dbReference>
<evidence type="ECO:0000313" key="3">
    <source>
        <dbReference type="EMBL" id="EON97739.1"/>
    </source>
</evidence>
<dbReference type="InterPro" id="IPR026907">
    <property type="entry name" value="GCIP-like"/>
</dbReference>
<keyword evidence="4" id="KW-1185">Reference proteome</keyword>
<sequence>MAPASSTPSGKDIEALNSVIDTSVSLIRNLEDALRDVIDANGGGVGRTTIHEDKPDALASTPADRENKIDVFALARDSASLVKAHATKISLFIINEPFTPAVISKTLRDLVQGPIPALGSAVQLCHADLHTQVVRRDMAWRCSRVLKELKDLIEKIPKDGKVLPPEKRSGMNHAAMERGSITTTGLLWGVCDELIAFANMGVVGHLVKKAQQFEETLKDVMEELKEWAEESPDDDEDEDDDDDDDEGVGGPANGNGTSATSDLADQMANTHIAATQAMVDDLMDFHSAIPRDDPDKIRERLDSTLKRLRLTNLLYQAIIKRRLKILPKLPIPDGSDSTIVSRLDEMAPLLRRIPDRFNSLAMAFYELSTADIDRLMDLCFFDAFALSELFTKPWEGEKDTFTDWARKFQAEIKKN</sequence>
<dbReference type="OrthoDB" id="4088536at2759"/>
<proteinExistence type="predicted"/>
<evidence type="ECO:0000256" key="1">
    <source>
        <dbReference type="SAM" id="MobiDB-lite"/>
    </source>
</evidence>
<dbReference type="RefSeq" id="XP_007917493.1">
    <property type="nucleotide sequence ID" value="XM_007919302.1"/>
</dbReference>
<dbReference type="HOGENOM" id="CLU_040328_0_0_1"/>
<dbReference type="EMBL" id="KB933263">
    <property type="protein sequence ID" value="EON97739.1"/>
    <property type="molecule type" value="Genomic_DNA"/>
</dbReference>
<reference evidence="4" key="1">
    <citation type="journal article" date="2013" name="Genome Announc.">
        <title>Draft genome sequence of the ascomycete Phaeoacremonium aleophilum strain UCR-PA7, a causal agent of the esca disease complex in grapevines.</title>
        <authorList>
            <person name="Blanco-Ulate B."/>
            <person name="Rolshausen P."/>
            <person name="Cantu D."/>
        </authorList>
    </citation>
    <scope>NUCLEOTIDE SEQUENCE [LARGE SCALE GENOMIC DNA]</scope>
    <source>
        <strain evidence="4">UCR-PA7</strain>
    </source>
</reference>
<dbReference type="eggNOG" id="ENOG502QZAU">
    <property type="taxonomic scope" value="Eukaryota"/>
</dbReference>